<evidence type="ECO:0000256" key="10">
    <source>
        <dbReference type="ARBA" id="ARBA00023204"/>
    </source>
</evidence>
<evidence type="ECO:0000256" key="5">
    <source>
        <dbReference type="ARBA" id="ARBA00022801"/>
    </source>
</evidence>
<dbReference type="RefSeq" id="WP_246265373.1">
    <property type="nucleotide sequence ID" value="NZ_BAAAHM010000042.1"/>
</dbReference>
<dbReference type="Pfam" id="PF12705">
    <property type="entry name" value="PDDEXK_1"/>
    <property type="match status" value="1"/>
</dbReference>
<evidence type="ECO:0000256" key="14">
    <source>
        <dbReference type="ARBA" id="ARBA00048988"/>
    </source>
</evidence>
<feature type="region of interest" description="Disordered" evidence="16">
    <location>
        <begin position="374"/>
        <end position="434"/>
    </location>
</feature>
<dbReference type="Pfam" id="PF13361">
    <property type="entry name" value="UvrD_C"/>
    <property type="match status" value="1"/>
</dbReference>
<keyword evidence="6 15" id="KW-0347">Helicase</keyword>
<protein>
    <recommendedName>
        <fullName evidence="13">DNA 3'-5' helicase</fullName>
        <ecNumber evidence="13">5.6.2.4</ecNumber>
    </recommendedName>
</protein>
<comment type="catalytic activity">
    <reaction evidence="12">
        <text>Couples ATP hydrolysis with the unwinding of duplex DNA by translocating in the 3'-5' direction.</text>
        <dbReference type="EC" id="5.6.2.4"/>
    </reaction>
</comment>
<feature type="region of interest" description="Disordered" evidence="16">
    <location>
        <begin position="599"/>
        <end position="705"/>
    </location>
</feature>
<evidence type="ECO:0000256" key="13">
    <source>
        <dbReference type="ARBA" id="ARBA00034808"/>
    </source>
</evidence>
<dbReference type="Proteomes" id="UP000377595">
    <property type="component" value="Unassembled WGS sequence"/>
</dbReference>
<dbReference type="GO" id="GO:0033202">
    <property type="term" value="C:DNA helicase complex"/>
    <property type="evidence" value="ECO:0007669"/>
    <property type="project" value="TreeGrafter"/>
</dbReference>
<keyword evidence="7" id="KW-0269">Exonuclease</keyword>
<feature type="binding site" evidence="15">
    <location>
        <begin position="38"/>
        <end position="45"/>
    </location>
    <ligand>
        <name>ATP</name>
        <dbReference type="ChEBI" id="CHEBI:30616"/>
    </ligand>
</feature>
<comment type="caution">
    <text evidence="19">The sequence shown here is derived from an EMBL/GenBank/DDBJ whole genome shotgun (WGS) entry which is preliminary data.</text>
</comment>
<proteinExistence type="inferred from homology"/>
<dbReference type="GO" id="GO:0005524">
    <property type="term" value="F:ATP binding"/>
    <property type="evidence" value="ECO:0007669"/>
    <property type="project" value="UniProtKB-UniRule"/>
</dbReference>
<dbReference type="InterPro" id="IPR000212">
    <property type="entry name" value="DNA_helicase_UvrD/REP"/>
</dbReference>
<dbReference type="PANTHER" id="PTHR11070:SF59">
    <property type="entry name" value="DNA 3'-5' HELICASE"/>
    <property type="match status" value="1"/>
</dbReference>
<organism evidence="19 20">
    <name type="scientific">Acrocarpospora pleiomorpha</name>
    <dbReference type="NCBI Taxonomy" id="90975"/>
    <lineage>
        <taxon>Bacteria</taxon>
        <taxon>Bacillati</taxon>
        <taxon>Actinomycetota</taxon>
        <taxon>Actinomycetes</taxon>
        <taxon>Streptosporangiales</taxon>
        <taxon>Streptosporangiaceae</taxon>
        <taxon>Acrocarpospora</taxon>
    </lineage>
</organism>
<comment type="catalytic activity">
    <reaction evidence="14">
        <text>ATP + H2O = ADP + phosphate + H(+)</text>
        <dbReference type="Rhea" id="RHEA:13065"/>
        <dbReference type="ChEBI" id="CHEBI:15377"/>
        <dbReference type="ChEBI" id="CHEBI:15378"/>
        <dbReference type="ChEBI" id="CHEBI:30616"/>
        <dbReference type="ChEBI" id="CHEBI:43474"/>
        <dbReference type="ChEBI" id="CHEBI:456216"/>
        <dbReference type="EC" id="5.6.2.4"/>
    </reaction>
</comment>
<reference evidence="19 20" key="1">
    <citation type="submission" date="2019-10" db="EMBL/GenBank/DDBJ databases">
        <title>Whole genome shotgun sequence of Acrocarpospora pleiomorpha NBRC 16267.</title>
        <authorList>
            <person name="Ichikawa N."/>
            <person name="Kimura A."/>
            <person name="Kitahashi Y."/>
            <person name="Komaki H."/>
            <person name="Oguchi A."/>
        </authorList>
    </citation>
    <scope>NUCLEOTIDE SEQUENCE [LARGE SCALE GENOMIC DNA]</scope>
    <source>
        <strain evidence="19 20">NBRC 16267</strain>
    </source>
</reference>
<evidence type="ECO:0000256" key="7">
    <source>
        <dbReference type="ARBA" id="ARBA00022839"/>
    </source>
</evidence>
<keyword evidence="8 15" id="KW-0067">ATP-binding</keyword>
<evidence type="ECO:0000256" key="2">
    <source>
        <dbReference type="ARBA" id="ARBA00022722"/>
    </source>
</evidence>
<dbReference type="SUPFAM" id="SSF52540">
    <property type="entry name" value="P-loop containing nucleoside triphosphate hydrolases"/>
    <property type="match status" value="1"/>
</dbReference>
<evidence type="ECO:0000256" key="15">
    <source>
        <dbReference type="PROSITE-ProRule" id="PRU00560"/>
    </source>
</evidence>
<dbReference type="GO" id="GO:0005829">
    <property type="term" value="C:cytosol"/>
    <property type="evidence" value="ECO:0007669"/>
    <property type="project" value="TreeGrafter"/>
</dbReference>
<keyword evidence="10" id="KW-0234">DNA repair</keyword>
<dbReference type="InterPro" id="IPR027417">
    <property type="entry name" value="P-loop_NTPase"/>
</dbReference>
<evidence type="ECO:0000256" key="1">
    <source>
        <dbReference type="ARBA" id="ARBA00009922"/>
    </source>
</evidence>
<evidence type="ECO:0000256" key="16">
    <source>
        <dbReference type="SAM" id="MobiDB-lite"/>
    </source>
</evidence>
<dbReference type="GO" id="GO:0004527">
    <property type="term" value="F:exonuclease activity"/>
    <property type="evidence" value="ECO:0007669"/>
    <property type="project" value="UniProtKB-KW"/>
</dbReference>
<dbReference type="InterPro" id="IPR014017">
    <property type="entry name" value="DNA_helicase_UvrD-like_C"/>
</dbReference>
<keyword evidence="5 15" id="KW-0378">Hydrolase</keyword>
<evidence type="ECO:0000256" key="8">
    <source>
        <dbReference type="ARBA" id="ARBA00022840"/>
    </source>
</evidence>
<dbReference type="InterPro" id="IPR011604">
    <property type="entry name" value="PDDEXK-like_dom_sf"/>
</dbReference>
<dbReference type="Gene3D" id="1.10.486.10">
    <property type="entry name" value="PCRA, domain 4"/>
    <property type="match status" value="2"/>
</dbReference>
<dbReference type="CDD" id="cd17932">
    <property type="entry name" value="DEXQc_UvrD"/>
    <property type="match status" value="1"/>
</dbReference>
<keyword evidence="9" id="KW-0238">DNA-binding</keyword>
<evidence type="ECO:0000256" key="6">
    <source>
        <dbReference type="ARBA" id="ARBA00022806"/>
    </source>
</evidence>
<dbReference type="EC" id="5.6.2.4" evidence="13"/>
<evidence type="ECO:0000313" key="20">
    <source>
        <dbReference type="Proteomes" id="UP000377595"/>
    </source>
</evidence>
<dbReference type="PROSITE" id="PS51217">
    <property type="entry name" value="UVRD_HELICASE_CTER"/>
    <property type="match status" value="1"/>
</dbReference>
<keyword evidence="20" id="KW-1185">Reference proteome</keyword>
<dbReference type="GO" id="GO:0000725">
    <property type="term" value="P:recombinational repair"/>
    <property type="evidence" value="ECO:0007669"/>
    <property type="project" value="TreeGrafter"/>
</dbReference>
<feature type="compositionally biased region" description="Acidic residues" evidence="16">
    <location>
        <begin position="602"/>
        <end position="616"/>
    </location>
</feature>
<dbReference type="AlphaFoldDB" id="A0A5M3XZ77"/>
<evidence type="ECO:0000256" key="11">
    <source>
        <dbReference type="ARBA" id="ARBA00023235"/>
    </source>
</evidence>
<evidence type="ECO:0000256" key="12">
    <source>
        <dbReference type="ARBA" id="ARBA00034617"/>
    </source>
</evidence>
<keyword evidence="2" id="KW-0540">Nuclease</keyword>
<dbReference type="PANTHER" id="PTHR11070">
    <property type="entry name" value="UVRD / RECB / PCRA DNA HELICASE FAMILY MEMBER"/>
    <property type="match status" value="1"/>
</dbReference>
<evidence type="ECO:0000256" key="4">
    <source>
        <dbReference type="ARBA" id="ARBA00022763"/>
    </source>
</evidence>
<feature type="domain" description="UvrD-like helicase ATP-binding" evidence="17">
    <location>
        <begin position="17"/>
        <end position="317"/>
    </location>
</feature>
<keyword evidence="11" id="KW-0413">Isomerase</keyword>
<evidence type="ECO:0000259" key="18">
    <source>
        <dbReference type="PROSITE" id="PS51217"/>
    </source>
</evidence>
<dbReference type="InterPro" id="IPR038726">
    <property type="entry name" value="PDDEXK_AddAB-type"/>
</dbReference>
<dbReference type="InterPro" id="IPR014016">
    <property type="entry name" value="UvrD-like_ATP-bd"/>
</dbReference>
<dbReference type="PROSITE" id="PS51198">
    <property type="entry name" value="UVRD_HELICASE_ATP_BIND"/>
    <property type="match status" value="1"/>
</dbReference>
<dbReference type="EMBL" id="BLAF01000086">
    <property type="protein sequence ID" value="GES26425.1"/>
    <property type="molecule type" value="Genomic_DNA"/>
</dbReference>
<keyword evidence="3 15" id="KW-0547">Nucleotide-binding</keyword>
<dbReference type="GO" id="GO:0043138">
    <property type="term" value="F:3'-5' DNA helicase activity"/>
    <property type="evidence" value="ECO:0007669"/>
    <property type="project" value="UniProtKB-EC"/>
</dbReference>
<dbReference type="Gene3D" id="3.40.50.300">
    <property type="entry name" value="P-loop containing nucleotide triphosphate hydrolases"/>
    <property type="match status" value="3"/>
</dbReference>
<keyword evidence="4" id="KW-0227">DNA damage</keyword>
<dbReference type="Gene3D" id="3.90.320.10">
    <property type="match status" value="1"/>
</dbReference>
<feature type="domain" description="UvrD-like helicase C-terminal" evidence="18">
    <location>
        <begin position="423"/>
        <end position="852"/>
    </location>
</feature>
<dbReference type="Gene3D" id="1.10.10.160">
    <property type="match status" value="1"/>
</dbReference>
<gene>
    <name evidence="19" type="ORF">Aple_093240</name>
</gene>
<feature type="compositionally biased region" description="Gly residues" evidence="16">
    <location>
        <begin position="651"/>
        <end position="669"/>
    </location>
</feature>
<accession>A0A5M3XZ77</accession>
<dbReference type="InterPro" id="IPR013986">
    <property type="entry name" value="DExx_box_DNA_helicase_dom_sf"/>
</dbReference>
<feature type="compositionally biased region" description="Basic and acidic residues" evidence="16">
    <location>
        <begin position="617"/>
        <end position="638"/>
    </location>
</feature>
<evidence type="ECO:0000256" key="9">
    <source>
        <dbReference type="ARBA" id="ARBA00023125"/>
    </source>
</evidence>
<dbReference type="Pfam" id="PF00580">
    <property type="entry name" value="UvrD-helicase"/>
    <property type="match status" value="1"/>
</dbReference>
<dbReference type="GO" id="GO:0003677">
    <property type="term" value="F:DNA binding"/>
    <property type="evidence" value="ECO:0007669"/>
    <property type="project" value="UniProtKB-KW"/>
</dbReference>
<comment type="similarity">
    <text evidence="1">Belongs to the helicase family. UvrD subfamily.</text>
</comment>
<evidence type="ECO:0000259" key="17">
    <source>
        <dbReference type="PROSITE" id="PS51198"/>
    </source>
</evidence>
<evidence type="ECO:0000313" key="19">
    <source>
        <dbReference type="EMBL" id="GES26425.1"/>
    </source>
</evidence>
<sequence>MSYRLVRRGGVGRGVAPVLDEHQRAVVDHRGGPLLVLAGPGTGKTTTLVESVVERIERRGINPERVLVLTFSRKAAGELRERITARLRRTTRTPLALTFHSYAYALLRREALLADEPPPRLLTGPEQLLEVRRLLHGELEDGARLWPERMREGLKTRGFAEELRDFLSRAAERGLDGDALIHLGRTHGRADWEAAGHFSYRYEDRFDLDPTPSLDYAELIRESAGLLSHGEPRARERAAYDWIFVDEYQDTDPAQESLLRQLGGQGRNLVAVGDPDQSIYGFRGADVQGILKFPERFRTITGQEAPVIALHLSRRSGSDLLTASRRIASRLPSAPMPTNERDLYIQPTLWDIPTEPGVLPTHPPFLDAAAEGRSSFAGRGGERGQSDGDAWVGGSSGSPGGSSSSAPSRPPIEGGPSAAASITGGVGRNPVRIVGKRGGHRDLVAADDDEPGSVRVILADSESQEAAVVADVLRRAHLLDGVPWSRMAVLVRSATRQVPTLRRALLTVGVPVVVAGDEVPLIQEPGVRPLVTLLRAAVRPSALDVATAEELLTGPVGATDMIGVRRLRRALRIAEHEALAAAAHGEVVVVGDRPAVVSAGEEGTDSLGDGEADGLGEDERGVRGLGERDAGDLGDRNADGPGAGEESAEGLGEGHAGGLGAGGRDAGGLGERDADGLSAGGADGLGSAEQGADGLGQEDGARQPLLPFGMRSSDEMLIAALRDERELGLLEPHVAVPAERVARLLKVAREAARKSGTAEEVLWEVWQASGLSEKWTSVSLGGGTRGAQADRDLDGVVSLFDYAAKFVDRLPKAGIEVFLDDLVAQEIPADSLAEQAPDGEAVRILTAHRSKGLEWDVVVVAGVQEGIWPDLRLRGSLLGTETLVEVAGGSGLDGTDAVKAALGSKMLAEERRLFYVAATRAKRKLVVTAVGGEDAEERPSRFLAELLPGELEAATVDDRARWLSMPALVADLRATVCDQSRPEPLRRAAARHLARLAEAKIPGADPKTWYALTELSDDRPLAWPDDIVRISPSAVENFTKCSLRWVLETAVGASSASVSQSLGTIIHAIAVLAAEDNPVDALSGRLDEIWDELDFGGLWFNRKQRHVAEQMVERFLRWHAENPRELIAPEEAFTAVVSDGVVIKGRVDRVERDGEGRAVIIDIKTGTSKPKDDELDRHPQLGVYQLATLLGAFKRHGLVEPGGAALVQLGKAAGKDAKEQRQGALRDDPDPGWAEDLVTTVAAGMSSQLFVAKVNDGCRTCAAKISCPVNDSGGQVC</sequence>
<evidence type="ECO:0000256" key="3">
    <source>
        <dbReference type="ARBA" id="ARBA00022741"/>
    </source>
</evidence>
<name>A0A5M3XZ77_9ACTN</name>